<protein>
    <recommendedName>
        <fullName evidence="3">F-box domain-containing protein</fullName>
    </recommendedName>
</protein>
<reference evidence="1 2" key="1">
    <citation type="journal article" date="2020" name="Phytopathology">
        <title>A high-quality genome resource of Botrytis fragariae, a new and rapidly spreading fungal pathogen causing strawberry gray mold in the U.S.A.</title>
        <authorList>
            <person name="Wu Y."/>
            <person name="Saski C.A."/>
            <person name="Schnabel G."/>
            <person name="Xiao S."/>
            <person name="Hu M."/>
        </authorList>
    </citation>
    <scope>NUCLEOTIDE SEQUENCE [LARGE SCALE GENOMIC DNA]</scope>
    <source>
        <strain evidence="1 2">BVB16</strain>
    </source>
</reference>
<dbReference type="EMBL" id="JABFCT010000012">
    <property type="protein sequence ID" value="KAF5871199.1"/>
    <property type="molecule type" value="Genomic_DNA"/>
</dbReference>
<dbReference type="AlphaFoldDB" id="A0A8H6EG89"/>
<comment type="caution">
    <text evidence="1">The sequence shown here is derived from an EMBL/GenBank/DDBJ whole genome shotgun (WGS) entry which is preliminary data.</text>
</comment>
<evidence type="ECO:0000313" key="1">
    <source>
        <dbReference type="EMBL" id="KAF5871199.1"/>
    </source>
</evidence>
<dbReference type="RefSeq" id="XP_037190146.1">
    <property type="nucleotide sequence ID" value="XM_037338083.1"/>
</dbReference>
<dbReference type="Proteomes" id="UP000531561">
    <property type="component" value="Unassembled WGS sequence"/>
</dbReference>
<evidence type="ECO:0008006" key="3">
    <source>
        <dbReference type="Google" id="ProtNLM"/>
    </source>
</evidence>
<organism evidence="1 2">
    <name type="scientific">Botrytis fragariae</name>
    <dbReference type="NCBI Taxonomy" id="1964551"/>
    <lineage>
        <taxon>Eukaryota</taxon>
        <taxon>Fungi</taxon>
        <taxon>Dikarya</taxon>
        <taxon>Ascomycota</taxon>
        <taxon>Pezizomycotina</taxon>
        <taxon>Leotiomycetes</taxon>
        <taxon>Helotiales</taxon>
        <taxon>Sclerotiniaceae</taxon>
        <taxon>Botrytis</taxon>
    </lineage>
</organism>
<name>A0A8H6EG89_9HELO</name>
<keyword evidence="2" id="KW-1185">Reference proteome</keyword>
<accession>A0A8H6EG89</accession>
<gene>
    <name evidence="1" type="ORF">Bfra_007712</name>
</gene>
<dbReference type="OrthoDB" id="4252443at2759"/>
<evidence type="ECO:0000313" key="2">
    <source>
        <dbReference type="Proteomes" id="UP000531561"/>
    </source>
</evidence>
<dbReference type="GeneID" id="59261775"/>
<sequence length="427" mass="50253">MNFSKFHELSEELQSIILKCCERRDLSRLSQTSRNISHRTTSDELIDLRGFTYISPQHKDNAMRQNAFIDTILRLPTLGNFVSSLTWTIYPRQSFHEDRCMDHTRMWEAWKLLVRVRRLDIYSFSADWNDFVYFPAQPVYEDFLRPSAIIPPAVFPEATVIRIGGLMPYNYFRACVSTPSVVASLEMENLQGLLQPRDGCLLFAHAVDFQNIDRDFWIRHTKYEETEDENGIPILRHCGQMRGHLQPLLGKFVQLKHLKISTVGRELDQDVRWSEAREEKRYSEMANFIKSVASTLITFDFEQGVGLEPLKLWQIQARDIRSLMRQSGRPMDDYFFDFILPALLGATWPQLRRLYIRGVGGRIMPETRRMFRHVKFTRETPDILEFAMHQLRSAMSNSVEFTLERDTQRVFQMRGPITYWTKYPVGQ</sequence>
<proteinExistence type="predicted"/>